<accession>A0A4Y8SBK9</accession>
<protein>
    <recommendedName>
        <fullName evidence="3">Lipoprotein</fullName>
    </recommendedName>
</protein>
<keyword evidence="2" id="KW-1185">Reference proteome</keyword>
<dbReference type="RefSeq" id="WP_133232922.1">
    <property type="nucleotide sequence ID" value="NZ_SOZE01000019.1"/>
</dbReference>
<evidence type="ECO:0000313" key="1">
    <source>
        <dbReference type="EMBL" id="TFF35736.1"/>
    </source>
</evidence>
<name>A0A4Y8SBK9_9SPHI</name>
<dbReference type="AlphaFoldDB" id="A0A4Y8SBK9"/>
<organism evidence="1 2">
    <name type="scientific">Mucilaginibacter psychrotolerans</name>
    <dbReference type="NCBI Taxonomy" id="1524096"/>
    <lineage>
        <taxon>Bacteria</taxon>
        <taxon>Pseudomonadati</taxon>
        <taxon>Bacteroidota</taxon>
        <taxon>Sphingobacteriia</taxon>
        <taxon>Sphingobacteriales</taxon>
        <taxon>Sphingobacteriaceae</taxon>
        <taxon>Mucilaginibacter</taxon>
    </lineage>
</organism>
<proteinExistence type="predicted"/>
<comment type="caution">
    <text evidence="1">The sequence shown here is derived from an EMBL/GenBank/DDBJ whole genome shotgun (WGS) entry which is preliminary data.</text>
</comment>
<sequence>MKKLSIILLLAMLAGCYDDQVPHCARCDRRYAVNRPGRDTSYIVCDKTYDEFRAFEARENNAHPGSETDCRFRDTTKKN</sequence>
<reference evidence="1 2" key="1">
    <citation type="journal article" date="2017" name="Int. J. Syst. Evol. Microbiol.">
        <title>Mucilaginibacterpsychrotolerans sp. nov., isolated from peatlands.</title>
        <authorList>
            <person name="Deng Y."/>
            <person name="Shen L."/>
            <person name="Xu B."/>
            <person name="Liu Y."/>
            <person name="Gu Z."/>
            <person name="Liu H."/>
            <person name="Zhou Y."/>
        </authorList>
    </citation>
    <scope>NUCLEOTIDE SEQUENCE [LARGE SCALE GENOMIC DNA]</scope>
    <source>
        <strain evidence="1 2">NH7-4</strain>
    </source>
</reference>
<dbReference type="PROSITE" id="PS51257">
    <property type="entry name" value="PROKAR_LIPOPROTEIN"/>
    <property type="match status" value="1"/>
</dbReference>
<dbReference type="EMBL" id="SOZE01000019">
    <property type="protein sequence ID" value="TFF35736.1"/>
    <property type="molecule type" value="Genomic_DNA"/>
</dbReference>
<evidence type="ECO:0008006" key="3">
    <source>
        <dbReference type="Google" id="ProtNLM"/>
    </source>
</evidence>
<dbReference type="Proteomes" id="UP000297540">
    <property type="component" value="Unassembled WGS sequence"/>
</dbReference>
<gene>
    <name evidence="1" type="ORF">E2R66_17585</name>
</gene>
<evidence type="ECO:0000313" key="2">
    <source>
        <dbReference type="Proteomes" id="UP000297540"/>
    </source>
</evidence>